<dbReference type="InterPro" id="IPR009430">
    <property type="entry name" value="GvpL/GvpF"/>
</dbReference>
<evidence type="ECO:0000256" key="2">
    <source>
        <dbReference type="ARBA" id="ARBA00035108"/>
    </source>
</evidence>
<dbReference type="PANTHER" id="PTHR36852">
    <property type="entry name" value="PROTEIN GVPL 2"/>
    <property type="match status" value="1"/>
</dbReference>
<dbReference type="Proteomes" id="UP000585609">
    <property type="component" value="Unassembled WGS sequence"/>
</dbReference>
<dbReference type="Pfam" id="PF06386">
    <property type="entry name" value="GvpL_GvpF"/>
    <property type="match status" value="1"/>
</dbReference>
<comment type="caution">
    <text evidence="5">The sequence shown here is derived from an EMBL/GenBank/DDBJ whole genome shotgun (WGS) entry which is preliminary data.</text>
</comment>
<dbReference type="GO" id="GO:0031411">
    <property type="term" value="C:gas vesicle"/>
    <property type="evidence" value="ECO:0007669"/>
    <property type="project" value="UniProtKB-SubCell"/>
</dbReference>
<keyword evidence="4" id="KW-0175">Coiled coil</keyword>
<evidence type="ECO:0008006" key="9">
    <source>
        <dbReference type="Google" id="ProtNLM"/>
    </source>
</evidence>
<dbReference type="Proteomes" id="UP000569018">
    <property type="component" value="Unassembled WGS sequence"/>
</dbReference>
<dbReference type="AlphaFoldDB" id="A0A6V8NW57"/>
<dbReference type="PANTHER" id="PTHR36852:SF1">
    <property type="entry name" value="PROTEIN GVPL 2"/>
    <property type="match status" value="1"/>
</dbReference>
<protein>
    <recommendedName>
        <fullName evidence="9">Gas vesicle synthesis GvpLGvpF</fullName>
    </recommendedName>
</protein>
<evidence type="ECO:0000256" key="4">
    <source>
        <dbReference type="SAM" id="Coils"/>
    </source>
</evidence>
<sequence>MLTEGNQVTEKGKYIYCIIGINEDRNFGSMGIGGRGDEVYTVCYQDLAAVISDSPIMKYPIRRDNTLAHQLVMEEVMKNYTLLPVKFGTIAESKNGIAPEERIKEKVLKGRYTDFKNLLRDMDNKIELGVRALWKNMNAIFQEIVDENKKIKQLREKIAAKSSDQTYADKIALGDMVKASLEAKKEREGREILDVLKRSCVDFRTNKIYGDNMILNAAFLVDRSREKEFDNQIDQLSTKYDDRIKFKYVGPVPPCNFVEVTVTWD</sequence>
<comment type="subcellular location">
    <subcellularLocation>
        <location evidence="2">Gas vesicle</location>
    </subcellularLocation>
</comment>
<accession>A0A6V8NW57</accession>
<evidence type="ECO:0000313" key="5">
    <source>
        <dbReference type="EMBL" id="GFP22726.1"/>
    </source>
</evidence>
<organism evidence="5 8">
    <name type="scientific">Candidatus Hakubella thermalkaliphila</name>
    <dbReference type="NCBI Taxonomy" id="2754717"/>
    <lineage>
        <taxon>Bacteria</taxon>
        <taxon>Bacillati</taxon>
        <taxon>Actinomycetota</taxon>
        <taxon>Actinomycetota incertae sedis</taxon>
        <taxon>Candidatus Hakubellales</taxon>
        <taxon>Candidatus Hakubellaceae</taxon>
        <taxon>Candidatus Hakubella</taxon>
    </lineage>
</organism>
<dbReference type="GO" id="GO:0031412">
    <property type="term" value="P:gas vesicle organization"/>
    <property type="evidence" value="ECO:0007669"/>
    <property type="project" value="InterPro"/>
</dbReference>
<evidence type="ECO:0000313" key="8">
    <source>
        <dbReference type="Proteomes" id="UP000585609"/>
    </source>
</evidence>
<evidence type="ECO:0000256" key="1">
    <source>
        <dbReference type="ARBA" id="ARBA00022987"/>
    </source>
</evidence>
<dbReference type="EMBL" id="BLSD01000026">
    <property type="protein sequence ID" value="GFP39017.1"/>
    <property type="molecule type" value="Genomic_DNA"/>
</dbReference>
<evidence type="ECO:0000256" key="3">
    <source>
        <dbReference type="ARBA" id="ARBA00035643"/>
    </source>
</evidence>
<reference evidence="7 8" key="1">
    <citation type="journal article" date="2020" name="Front. Microbiol.">
        <title>Single-cell genomics of novel Actinobacteria with the Wood-Ljungdahl pathway discovered in a serpentinizing system.</title>
        <authorList>
            <person name="Merino N."/>
            <person name="Kawai M."/>
            <person name="Boyd E.S."/>
            <person name="Colman D.R."/>
            <person name="McGlynn S.E."/>
            <person name="Nealson K.H."/>
            <person name="Kurokawa K."/>
            <person name="Hongoh Y."/>
        </authorList>
    </citation>
    <scope>NUCLEOTIDE SEQUENCE [LARGE SCALE GENOMIC DNA]</scope>
    <source>
        <strain evidence="5 8">S09_30</strain>
        <strain evidence="6 7">S47</strain>
    </source>
</reference>
<proteinExistence type="inferred from homology"/>
<keyword evidence="1" id="KW-0304">Gas vesicle</keyword>
<name>A0A6V8NW57_9ACTN</name>
<evidence type="ECO:0000313" key="6">
    <source>
        <dbReference type="EMBL" id="GFP39017.1"/>
    </source>
</evidence>
<evidence type="ECO:0000313" key="7">
    <source>
        <dbReference type="Proteomes" id="UP000569018"/>
    </source>
</evidence>
<dbReference type="EMBL" id="BLRW01000013">
    <property type="protein sequence ID" value="GFP22726.1"/>
    <property type="molecule type" value="Genomic_DNA"/>
</dbReference>
<feature type="coiled-coil region" evidence="4">
    <location>
        <begin position="137"/>
        <end position="164"/>
    </location>
</feature>
<comment type="similarity">
    <text evidence="3">Belongs to the gas vesicle GvpF/GvpL family.</text>
</comment>
<gene>
    <name evidence="5" type="ORF">HKBW3S09_00194</name>
    <name evidence="6" type="ORF">HKBW3S47_00717</name>
</gene>